<sequence length="353" mass="41447">MRDAAGPQGNIIEKLPYGTKLDWSPPSSTDKKVYVIDDGEKIEGYWVKVWRSVPYQELKGNPEGYVFSAYLDYHLKEIPERSLYLYNRFSIQEEQSQTYFESSYHIDKDTYNYSAYIDCYPWYDEHFGYHSASNNSKEMYISQPADTLKSFIKLELVDYNKVIKQKKKTDFDLDYSFQPELLPINKNESEHNFLKRYYLPLKNGDSLEIKAHTGEYPHCVEYIGELKKQNKYLVVADFEGLEYAWINQLTGERINGAFPKVSPNNRYGVSHEIVYYEDGAQIGISWLDANLKATKSLYINFQSWIVSSSLDDSFWISDNEIILMVHPIDNTIQEVEMDEPMEPQWHYLKLTIL</sequence>
<protein>
    <recommendedName>
        <fullName evidence="3">SH3b domain-containing protein</fullName>
    </recommendedName>
</protein>
<comment type="caution">
    <text evidence="1">The sequence shown here is derived from an EMBL/GenBank/DDBJ whole genome shotgun (WGS) entry which is preliminary data.</text>
</comment>
<accession>A0A2S7UAI1</accession>
<evidence type="ECO:0000313" key="1">
    <source>
        <dbReference type="EMBL" id="PQJ31252.1"/>
    </source>
</evidence>
<organism evidence="1 2">
    <name type="scientific">Nonlabens arenilitoris</name>
    <dbReference type="NCBI Taxonomy" id="1217969"/>
    <lineage>
        <taxon>Bacteria</taxon>
        <taxon>Pseudomonadati</taxon>
        <taxon>Bacteroidota</taxon>
        <taxon>Flavobacteriia</taxon>
        <taxon>Flavobacteriales</taxon>
        <taxon>Flavobacteriaceae</taxon>
        <taxon>Nonlabens</taxon>
    </lineage>
</organism>
<dbReference type="EMBL" id="MTPW01000001">
    <property type="protein sequence ID" value="PQJ31252.1"/>
    <property type="molecule type" value="Genomic_DNA"/>
</dbReference>
<dbReference type="Proteomes" id="UP000239747">
    <property type="component" value="Unassembled WGS sequence"/>
</dbReference>
<evidence type="ECO:0008006" key="3">
    <source>
        <dbReference type="Google" id="ProtNLM"/>
    </source>
</evidence>
<dbReference type="Gene3D" id="2.30.30.40">
    <property type="entry name" value="SH3 Domains"/>
    <property type="match status" value="1"/>
</dbReference>
<keyword evidence="2" id="KW-1185">Reference proteome</keyword>
<dbReference type="AlphaFoldDB" id="A0A2S7UAI1"/>
<evidence type="ECO:0000313" key="2">
    <source>
        <dbReference type="Proteomes" id="UP000239747"/>
    </source>
</evidence>
<reference evidence="1 2" key="1">
    <citation type="submission" date="2017-01" db="EMBL/GenBank/DDBJ databases">
        <title>Trade-off between light-utilization and light-protection in marine flavobacteria.</title>
        <authorList>
            <person name="Kumagai Y."/>
            <person name="Yoshizawa S."/>
            <person name="Kogure K."/>
            <person name="Iwasaki W."/>
        </authorList>
    </citation>
    <scope>NUCLEOTIDE SEQUENCE [LARGE SCALE GENOMIC DNA]</scope>
    <source>
        <strain evidence="1 2">KCTC 32109</strain>
    </source>
</reference>
<name>A0A2S7UAI1_9FLAO</name>
<proteinExistence type="predicted"/>
<gene>
    <name evidence="1" type="ORF">BST92_04620</name>
</gene>